<dbReference type="Proteomes" id="UP001189624">
    <property type="component" value="Chromosome 6"/>
</dbReference>
<name>A0AA86SND4_9FABA</name>
<sequence length="171" mass="19563">MATFSFTGPIKCKRITSFSQLSFSSDYNNCNVSIPRKLTRKIRAHANFYSSFPYHSSWHGSLHSEKQRGLSLIAFAAENSDSEGEDNQALERVMKLYSAFRNKTTHELSEDERQRVSNFISFFEAFQGRTQVLEFFSYLTTLFGNNIQIILKPTPHDGVSVGLQWKFGKLA</sequence>
<accession>A0AA86SND4</accession>
<dbReference type="PANTHER" id="PTHR33698">
    <property type="entry name" value="NUCLEAR TRANSPORT FACTOR 2 (NTF2)-LIKE PROTEIN"/>
    <property type="match status" value="1"/>
</dbReference>
<proteinExistence type="predicted"/>
<dbReference type="EMBL" id="OY731403">
    <property type="protein sequence ID" value="CAJ1962628.1"/>
    <property type="molecule type" value="Genomic_DNA"/>
</dbReference>
<protein>
    <submittedName>
        <fullName evidence="1">Uncharacterized protein</fullName>
    </submittedName>
</protein>
<organism evidence="1 2">
    <name type="scientific">Sphenostylis stenocarpa</name>
    <dbReference type="NCBI Taxonomy" id="92480"/>
    <lineage>
        <taxon>Eukaryota</taxon>
        <taxon>Viridiplantae</taxon>
        <taxon>Streptophyta</taxon>
        <taxon>Embryophyta</taxon>
        <taxon>Tracheophyta</taxon>
        <taxon>Spermatophyta</taxon>
        <taxon>Magnoliopsida</taxon>
        <taxon>eudicotyledons</taxon>
        <taxon>Gunneridae</taxon>
        <taxon>Pentapetalae</taxon>
        <taxon>rosids</taxon>
        <taxon>fabids</taxon>
        <taxon>Fabales</taxon>
        <taxon>Fabaceae</taxon>
        <taxon>Papilionoideae</taxon>
        <taxon>50 kb inversion clade</taxon>
        <taxon>NPAAA clade</taxon>
        <taxon>indigoferoid/millettioid clade</taxon>
        <taxon>Phaseoleae</taxon>
        <taxon>Sphenostylis</taxon>
    </lineage>
</organism>
<gene>
    <name evidence="1" type="ORF">AYBTSS11_LOCUS19349</name>
</gene>
<reference evidence="1" key="1">
    <citation type="submission" date="2023-10" db="EMBL/GenBank/DDBJ databases">
        <authorList>
            <person name="Domelevo Entfellner J.-B."/>
        </authorList>
    </citation>
    <scope>NUCLEOTIDE SEQUENCE</scope>
</reference>
<dbReference type="Gramene" id="rna-AYBTSS11_LOCUS19349">
    <property type="protein sequence ID" value="CAJ1962628.1"/>
    <property type="gene ID" value="gene-AYBTSS11_LOCUS19349"/>
</dbReference>
<dbReference type="AlphaFoldDB" id="A0AA86SND4"/>
<evidence type="ECO:0000313" key="2">
    <source>
        <dbReference type="Proteomes" id="UP001189624"/>
    </source>
</evidence>
<evidence type="ECO:0000313" key="1">
    <source>
        <dbReference type="EMBL" id="CAJ1962628.1"/>
    </source>
</evidence>
<keyword evidence="2" id="KW-1185">Reference proteome</keyword>
<dbReference type="PANTHER" id="PTHR33698:SF6">
    <property type="entry name" value="TRANSMEMBRANE PROTEIN"/>
    <property type="match status" value="1"/>
</dbReference>